<evidence type="ECO:0000259" key="7">
    <source>
        <dbReference type="PROSITE" id="PS50828"/>
    </source>
</evidence>
<dbReference type="SMART" id="SM00463">
    <property type="entry name" value="SMR"/>
    <property type="match status" value="1"/>
</dbReference>
<evidence type="ECO:0000256" key="3">
    <source>
        <dbReference type="ARBA" id="ARBA00022759"/>
    </source>
</evidence>
<comment type="caution">
    <text evidence="8">The sequence shown here is derived from an EMBL/GenBank/DDBJ whole genome shotgun (WGS) entry which is preliminary data.</text>
</comment>
<dbReference type="Proteomes" id="UP000815846">
    <property type="component" value="Unassembled WGS sequence"/>
</dbReference>
<dbReference type="RefSeq" id="WP_101342700.1">
    <property type="nucleotide sequence ID" value="NZ_PJAI02000016.1"/>
</dbReference>
<accession>A0ABY3MUS2</accession>
<dbReference type="EMBL" id="PJAI02000016">
    <property type="protein sequence ID" value="TYK64939.1"/>
    <property type="molecule type" value="Genomic_DNA"/>
</dbReference>
<dbReference type="PANTHER" id="PTHR35562:SF1">
    <property type="entry name" value="UPF0115 PROTEIN YFCN"/>
    <property type="match status" value="1"/>
</dbReference>
<keyword evidence="9" id="KW-1185">Reference proteome</keyword>
<evidence type="ECO:0000313" key="9">
    <source>
        <dbReference type="Proteomes" id="UP000815846"/>
    </source>
</evidence>
<dbReference type="Pfam" id="PF01713">
    <property type="entry name" value="Smr"/>
    <property type="match status" value="1"/>
</dbReference>
<dbReference type="EC" id="3.1.-.-" evidence="6"/>
<keyword evidence="3 6" id="KW-0255">Endonuclease</keyword>
<evidence type="ECO:0000313" key="8">
    <source>
        <dbReference type="EMBL" id="TYK64939.1"/>
    </source>
</evidence>
<evidence type="ECO:0000256" key="2">
    <source>
        <dbReference type="ARBA" id="ARBA00022730"/>
    </source>
</evidence>
<evidence type="ECO:0000256" key="1">
    <source>
        <dbReference type="ARBA" id="ARBA00022722"/>
    </source>
</evidence>
<dbReference type="PROSITE" id="PS50828">
    <property type="entry name" value="SMR"/>
    <property type="match status" value="1"/>
</dbReference>
<keyword evidence="1 6" id="KW-0540">Nuclease</keyword>
<organism evidence="8 9">
    <name type="scientific">Colwellia echini</name>
    <dbReference type="NCBI Taxonomy" id="1982103"/>
    <lineage>
        <taxon>Bacteria</taxon>
        <taxon>Pseudomonadati</taxon>
        <taxon>Pseudomonadota</taxon>
        <taxon>Gammaproteobacteria</taxon>
        <taxon>Alteromonadales</taxon>
        <taxon>Colwelliaceae</taxon>
        <taxon>Colwellia</taxon>
    </lineage>
</organism>
<keyword evidence="2 6" id="KW-0699">rRNA-binding</keyword>
<dbReference type="InterPro" id="IPR002625">
    <property type="entry name" value="Smr_dom"/>
</dbReference>
<dbReference type="GO" id="GO:0004519">
    <property type="term" value="F:endonuclease activity"/>
    <property type="evidence" value="ECO:0007669"/>
    <property type="project" value="UniProtKB-KW"/>
</dbReference>
<keyword evidence="4 6" id="KW-0378">Hydrolase</keyword>
<dbReference type="SUPFAM" id="SSF160443">
    <property type="entry name" value="SMR domain-like"/>
    <property type="match status" value="1"/>
</dbReference>
<evidence type="ECO:0000256" key="5">
    <source>
        <dbReference type="ARBA" id="ARBA00022884"/>
    </source>
</evidence>
<dbReference type="InterPro" id="IPR022990">
    <property type="entry name" value="SmrB-like"/>
</dbReference>
<keyword evidence="5 6" id="KW-0694">RNA-binding</keyword>
<evidence type="ECO:0000256" key="4">
    <source>
        <dbReference type="ARBA" id="ARBA00022801"/>
    </source>
</evidence>
<feature type="domain" description="Smr" evidence="7">
    <location>
        <begin position="158"/>
        <end position="233"/>
    </location>
</feature>
<comment type="function">
    <text evidence="6">Acts as a ribosome collision sensor. Detects stalled/collided disomes (pairs of ribosomes where the leading ribosome is stalled and a second ribosome has collided with it) and endonucleolytically cleaves mRNA at the 5' boundary of the stalled ribosome. Stalled/collided disomes form a new interface (primarily via the 30S subunits) that binds SmrB. Cleaved mRNA becomes available for tmRNA ligation, leading to ribosomal subunit dissociation and rescue of stalled ribosomes.</text>
</comment>
<dbReference type="InterPro" id="IPR036063">
    <property type="entry name" value="Smr_dom_sf"/>
</dbReference>
<protein>
    <recommendedName>
        <fullName evidence="6">Ribosome rescue factor SmrB</fullName>
        <ecNumber evidence="6">3.1.-.-</ecNumber>
    </recommendedName>
</protein>
<dbReference type="PANTHER" id="PTHR35562">
    <property type="entry name" value="DNA ENDONUCLEASE SMRA-RELATED"/>
    <property type="match status" value="1"/>
</dbReference>
<gene>
    <name evidence="6 8" type="primary">smrB</name>
    <name evidence="8" type="ORF">CWS31_013330</name>
</gene>
<comment type="similarity">
    <text evidence="6">Belongs to the SmrB family.</text>
</comment>
<dbReference type="NCBIfam" id="NF003432">
    <property type="entry name" value="PRK04946.1"/>
    <property type="match status" value="1"/>
</dbReference>
<dbReference type="Gene3D" id="3.30.1370.110">
    <property type="match status" value="1"/>
</dbReference>
<sequence>MKNKTAKYPAKSAVQSSLKSALQVEMTALKAQIKSTIATAELNKNQQENAEITEQKTQSVMQETMVDEKQLFMAAIGKVKPIINDTVRLNKSGHKSNTSLKNDQADNKGNRAIAQFHFSDEFEPDLNKQGPMKYVREGVDSFEAKNLRRGHYRPDLILDLHGLDQHQAKKELAALLFACQKEHAQCICVVHGIGSHILKNKVPHWLVQHPDVMAFHQAPLEWGGNGAILALIELKDKFS</sequence>
<reference evidence="8 9" key="1">
    <citation type="submission" date="2019-08" db="EMBL/GenBank/DDBJ databases">
        <title>Microbe sample from Colwellia echini.</title>
        <authorList>
            <person name="Christiansen L."/>
            <person name="Pathiraja D."/>
            <person name="Schultz-Johansen M."/>
            <person name="Choi I.-G."/>
            <person name="Stougaard P."/>
        </authorList>
    </citation>
    <scope>NUCLEOTIDE SEQUENCE [LARGE SCALE GENOMIC DNA]</scope>
    <source>
        <strain evidence="8 9">A3</strain>
    </source>
</reference>
<comment type="subunit">
    <text evidence="6">Associates with collided ribosomes, but not with correctly translating polysomes.</text>
</comment>
<dbReference type="HAMAP" id="MF_01042">
    <property type="entry name" value="SmrB"/>
    <property type="match status" value="1"/>
</dbReference>
<proteinExistence type="inferred from homology"/>
<name>A0ABY3MUS2_9GAMM</name>
<evidence type="ECO:0000256" key="6">
    <source>
        <dbReference type="HAMAP-Rule" id="MF_01042"/>
    </source>
</evidence>